<keyword evidence="3" id="KW-0158">Chromosome</keyword>
<evidence type="ECO:0000256" key="6">
    <source>
        <dbReference type="SAM" id="MobiDB-lite"/>
    </source>
</evidence>
<name>A0A0C3CMN8_HEBCY</name>
<organism evidence="8 9">
    <name type="scientific">Hebeloma cylindrosporum</name>
    <dbReference type="NCBI Taxonomy" id="76867"/>
    <lineage>
        <taxon>Eukaryota</taxon>
        <taxon>Fungi</taxon>
        <taxon>Dikarya</taxon>
        <taxon>Basidiomycota</taxon>
        <taxon>Agaricomycotina</taxon>
        <taxon>Agaricomycetes</taxon>
        <taxon>Agaricomycetidae</taxon>
        <taxon>Agaricales</taxon>
        <taxon>Agaricineae</taxon>
        <taxon>Hymenogastraceae</taxon>
        <taxon>Hebeloma</taxon>
    </lineage>
</organism>
<dbReference type="AlphaFoldDB" id="A0A0C3CMN8"/>
<evidence type="ECO:0000256" key="2">
    <source>
        <dbReference type="ARBA" id="ARBA00004574"/>
    </source>
</evidence>
<reference evidence="9" key="2">
    <citation type="submission" date="2015-01" db="EMBL/GenBank/DDBJ databases">
        <title>Evolutionary Origins and Diversification of the Mycorrhizal Mutualists.</title>
        <authorList>
            <consortium name="DOE Joint Genome Institute"/>
            <consortium name="Mycorrhizal Genomics Consortium"/>
            <person name="Kohler A."/>
            <person name="Kuo A."/>
            <person name="Nagy L.G."/>
            <person name="Floudas D."/>
            <person name="Copeland A."/>
            <person name="Barry K.W."/>
            <person name="Cichocki N."/>
            <person name="Veneault-Fourrey C."/>
            <person name="LaButti K."/>
            <person name="Lindquist E.A."/>
            <person name="Lipzen A."/>
            <person name="Lundell T."/>
            <person name="Morin E."/>
            <person name="Murat C."/>
            <person name="Riley R."/>
            <person name="Ohm R."/>
            <person name="Sun H."/>
            <person name="Tunlid A."/>
            <person name="Henrissat B."/>
            <person name="Grigoriev I.V."/>
            <person name="Hibbett D.S."/>
            <person name="Martin F."/>
        </authorList>
    </citation>
    <scope>NUCLEOTIDE SEQUENCE [LARGE SCALE GENOMIC DNA]</scope>
    <source>
        <strain evidence="9">h7</strain>
    </source>
</reference>
<keyword evidence="5" id="KW-0539">Nucleus</keyword>
<feature type="compositionally biased region" description="Polar residues" evidence="6">
    <location>
        <begin position="335"/>
        <end position="352"/>
    </location>
</feature>
<evidence type="ECO:0000256" key="3">
    <source>
        <dbReference type="ARBA" id="ARBA00022454"/>
    </source>
</evidence>
<protein>
    <recommendedName>
        <fullName evidence="7">Shelterin complex subunit TPP1/Est3 domain-containing protein</fullName>
    </recommendedName>
</protein>
<dbReference type="Pfam" id="PF10341">
    <property type="entry name" value="TPP1"/>
    <property type="match status" value="1"/>
</dbReference>
<dbReference type="Proteomes" id="UP000053424">
    <property type="component" value="Unassembled WGS sequence"/>
</dbReference>
<dbReference type="GO" id="GO:0007004">
    <property type="term" value="P:telomere maintenance via telomerase"/>
    <property type="evidence" value="ECO:0007669"/>
    <property type="project" value="InterPro"/>
</dbReference>
<dbReference type="Gene3D" id="2.40.50.960">
    <property type="match status" value="1"/>
</dbReference>
<evidence type="ECO:0000313" key="9">
    <source>
        <dbReference type="Proteomes" id="UP000053424"/>
    </source>
</evidence>
<evidence type="ECO:0000256" key="4">
    <source>
        <dbReference type="ARBA" id="ARBA00022895"/>
    </source>
</evidence>
<dbReference type="GO" id="GO:0005697">
    <property type="term" value="C:telomerase holoenzyme complex"/>
    <property type="evidence" value="ECO:0007669"/>
    <property type="project" value="InterPro"/>
</dbReference>
<dbReference type="GO" id="GO:0000781">
    <property type="term" value="C:chromosome, telomeric region"/>
    <property type="evidence" value="ECO:0007669"/>
    <property type="project" value="UniProtKB-SubCell"/>
</dbReference>
<evidence type="ECO:0000256" key="5">
    <source>
        <dbReference type="ARBA" id="ARBA00023242"/>
    </source>
</evidence>
<evidence type="ECO:0000256" key="1">
    <source>
        <dbReference type="ARBA" id="ARBA00004123"/>
    </source>
</evidence>
<dbReference type="OrthoDB" id="3144405at2759"/>
<keyword evidence="9" id="KW-1185">Reference proteome</keyword>
<keyword evidence="4" id="KW-0779">Telomere</keyword>
<accession>A0A0C3CMN8</accession>
<proteinExistence type="predicted"/>
<feature type="domain" description="Shelterin complex subunit TPP1/Est3" evidence="7">
    <location>
        <begin position="26"/>
        <end position="101"/>
    </location>
</feature>
<feature type="region of interest" description="Disordered" evidence="6">
    <location>
        <begin position="232"/>
        <end position="353"/>
    </location>
</feature>
<dbReference type="EMBL" id="KN831772">
    <property type="protein sequence ID" value="KIM45036.1"/>
    <property type="molecule type" value="Genomic_DNA"/>
</dbReference>
<comment type="subcellular location">
    <subcellularLocation>
        <location evidence="2">Chromosome</location>
        <location evidence="2">Telomere</location>
    </subcellularLocation>
    <subcellularLocation>
        <location evidence="1">Nucleus</location>
    </subcellularLocation>
</comment>
<dbReference type="InterPro" id="IPR019437">
    <property type="entry name" value="TPP1/Est3"/>
</dbReference>
<evidence type="ECO:0000313" key="8">
    <source>
        <dbReference type="EMBL" id="KIM45036.1"/>
    </source>
</evidence>
<dbReference type="GO" id="GO:0042162">
    <property type="term" value="F:telomeric DNA binding"/>
    <property type="evidence" value="ECO:0007669"/>
    <property type="project" value="InterPro"/>
</dbReference>
<evidence type="ECO:0000259" key="7">
    <source>
        <dbReference type="Pfam" id="PF10341"/>
    </source>
</evidence>
<feature type="compositionally biased region" description="Pro residues" evidence="6">
    <location>
        <begin position="195"/>
        <end position="204"/>
    </location>
</feature>
<reference evidence="8 9" key="1">
    <citation type="submission" date="2014-04" db="EMBL/GenBank/DDBJ databases">
        <authorList>
            <consortium name="DOE Joint Genome Institute"/>
            <person name="Kuo A."/>
            <person name="Gay G."/>
            <person name="Dore J."/>
            <person name="Kohler A."/>
            <person name="Nagy L.G."/>
            <person name="Floudas D."/>
            <person name="Copeland A."/>
            <person name="Barry K.W."/>
            <person name="Cichocki N."/>
            <person name="Veneault-Fourrey C."/>
            <person name="LaButti K."/>
            <person name="Lindquist E.A."/>
            <person name="Lipzen A."/>
            <person name="Lundell T."/>
            <person name="Morin E."/>
            <person name="Murat C."/>
            <person name="Sun H."/>
            <person name="Tunlid A."/>
            <person name="Henrissat B."/>
            <person name="Grigoriev I.V."/>
            <person name="Hibbett D.S."/>
            <person name="Martin F."/>
            <person name="Nordberg H.P."/>
            <person name="Cantor M.N."/>
            <person name="Hua S.X."/>
        </authorList>
    </citation>
    <scope>NUCLEOTIDE SEQUENCE [LARGE SCALE GENOMIC DNA]</scope>
    <source>
        <strain evidence="9">h7</strain>
    </source>
</reference>
<feature type="region of interest" description="Disordered" evidence="6">
    <location>
        <begin position="182"/>
        <end position="212"/>
    </location>
</feature>
<dbReference type="HOGENOM" id="CLU_729693_0_0_1"/>
<feature type="compositionally biased region" description="Basic and acidic residues" evidence="6">
    <location>
        <begin position="232"/>
        <end position="243"/>
    </location>
</feature>
<sequence>MSDSLSPWLCEYIISIAETYGAQLSNTPANNKKKKVQIKEFLTFPLQGQEEAHVWAIISDKQHTIPVKFTREAMAEYSQTSYSNTRFTQNKGALVSISKFRPMHSRVPLGKDGKLTPEAHLALECNSVSVLGASGESTFGNPRPITSHPDVKLWSDSLLHDGGAGNVLKERRLEREAVETNRVVEPARADSPERIPAPPLPPRPIAVKPARNTRVTDMASYKARWQFVERNPYLREPPEEKVDPSPPEESPVRRSQSERSGTPLSTWERSPSAVKEKTLTNSSMAPPTPGQRAPESSYPPGTESVLMEESPGETRPVVARKVPRPNSPEERREMTGSSQVLVPNSDTSQSQPLAMKNPFKDLWWVRDVLERGLLHKRPL</sequence>
<gene>
    <name evidence="8" type="ORF">M413DRAFT_327654</name>
</gene>